<dbReference type="OrthoDB" id="8297092at2759"/>
<evidence type="ECO:0000313" key="3">
    <source>
        <dbReference type="Proteomes" id="UP000198287"/>
    </source>
</evidence>
<keyword evidence="3" id="KW-1185">Reference proteome</keyword>
<dbReference type="Proteomes" id="UP000198287">
    <property type="component" value="Unassembled WGS sequence"/>
</dbReference>
<gene>
    <name evidence="2" type="ORF">Fcan01_23609</name>
</gene>
<keyword evidence="1" id="KW-0812">Transmembrane</keyword>
<feature type="transmembrane region" description="Helical" evidence="1">
    <location>
        <begin position="348"/>
        <end position="367"/>
    </location>
</feature>
<keyword evidence="1" id="KW-0472">Membrane</keyword>
<dbReference type="AlphaFoldDB" id="A0A226D9L5"/>
<proteinExistence type="predicted"/>
<dbReference type="EMBL" id="LNIX01000029">
    <property type="protein sequence ID" value="OXA41437.1"/>
    <property type="molecule type" value="Genomic_DNA"/>
</dbReference>
<organism evidence="2 3">
    <name type="scientific">Folsomia candida</name>
    <name type="common">Springtail</name>
    <dbReference type="NCBI Taxonomy" id="158441"/>
    <lineage>
        <taxon>Eukaryota</taxon>
        <taxon>Metazoa</taxon>
        <taxon>Ecdysozoa</taxon>
        <taxon>Arthropoda</taxon>
        <taxon>Hexapoda</taxon>
        <taxon>Collembola</taxon>
        <taxon>Entomobryomorpha</taxon>
        <taxon>Isotomoidea</taxon>
        <taxon>Isotomidae</taxon>
        <taxon>Proisotominae</taxon>
        <taxon>Folsomia</taxon>
    </lineage>
</organism>
<evidence type="ECO:0008006" key="4">
    <source>
        <dbReference type="Google" id="ProtNLM"/>
    </source>
</evidence>
<feature type="transmembrane region" description="Helical" evidence="1">
    <location>
        <begin position="90"/>
        <end position="110"/>
    </location>
</feature>
<feature type="transmembrane region" description="Helical" evidence="1">
    <location>
        <begin position="277"/>
        <end position="297"/>
    </location>
</feature>
<comment type="caution">
    <text evidence="2">The sequence shown here is derived from an EMBL/GenBank/DDBJ whole genome shotgun (WGS) entry which is preliminary data.</text>
</comment>
<evidence type="ECO:0000313" key="2">
    <source>
        <dbReference type="EMBL" id="OXA41437.1"/>
    </source>
</evidence>
<reference evidence="2 3" key="1">
    <citation type="submission" date="2015-12" db="EMBL/GenBank/DDBJ databases">
        <title>The genome of Folsomia candida.</title>
        <authorList>
            <person name="Faddeeva A."/>
            <person name="Derks M.F."/>
            <person name="Anvar Y."/>
            <person name="Smit S."/>
            <person name="Van Straalen N."/>
            <person name="Roelofs D."/>
        </authorList>
    </citation>
    <scope>NUCLEOTIDE SEQUENCE [LARGE SCALE GENOMIC DNA]</scope>
    <source>
        <strain evidence="2 3">VU population</strain>
        <tissue evidence="2">Whole body</tissue>
    </source>
</reference>
<name>A0A226D9L5_FOLCA</name>
<feature type="transmembrane region" description="Helical" evidence="1">
    <location>
        <begin position="122"/>
        <end position="143"/>
    </location>
</feature>
<accession>A0A226D9L5</accession>
<keyword evidence="1" id="KW-1133">Transmembrane helix</keyword>
<evidence type="ECO:0000256" key="1">
    <source>
        <dbReference type="SAM" id="Phobius"/>
    </source>
</evidence>
<feature type="transmembrane region" description="Helical" evidence="1">
    <location>
        <begin position="419"/>
        <end position="439"/>
    </location>
</feature>
<feature type="transmembrane region" description="Helical" evidence="1">
    <location>
        <begin position="206"/>
        <end position="225"/>
    </location>
</feature>
<sequence length="445" mass="51784">MSKFNSNNVKHLQPINPEVFTSKAITFDFSKFKEPTQTKIFATNVLDVYKIFHNICYYICIMPFKIVYEESVDGKGEVIQFQESKFQKRIFFLLHITHFFYALAPILGALQGREIQYDPSQFYHLLARLTGFFMVVTFSIGCMRESRLKSFLTKVHGFRQTRNGQKLRFLRNYDTASLKVPRQNNLREFETGSAVVSQKSQFLSKLIYSLMAIPFGLVLMYTFSYQRDRLDFSFWENLAESGIQVIINHVKFWDTSEFLSHNGTTPDMRNVDIGWKLALTIVHICLIVFDYVLAILLEVLLTQCYNEVKSIMHEINWTFGYLMLVFILAAIPYYGVHMIEIFSGTWNQRIETVYFVMLYSVALLLAAEGHRKFQQFSEFIFDNYKQIGTGNREEVSILIAEVTNTQIGFKGFGFFTISYGFLGNVLGLVLTHVIIMLQFKTAKKY</sequence>
<protein>
    <recommendedName>
        <fullName evidence="4">Gustatory receptor</fullName>
    </recommendedName>
</protein>
<feature type="transmembrane region" description="Helical" evidence="1">
    <location>
        <begin position="318"/>
        <end position="336"/>
    </location>
</feature>